<protein>
    <submittedName>
        <fullName evidence="2">ImmA/IrrE family metallo-endopeptidase</fullName>
    </submittedName>
</protein>
<dbReference type="PANTHER" id="PTHR43236:SF1">
    <property type="entry name" value="BLL7220 PROTEIN"/>
    <property type="match status" value="1"/>
</dbReference>
<name>A0A7X6L0D9_9NOCA</name>
<sequence length="213" mass="24311">MNHAHVLPTLASLRRLLPRRDITYAEAIAVAEQQANRLAAQWGHHAIQESDILSLTRLDIVRANFGEHPKRGDAVHSGASRYHNGRWIIWLDASESEARQRFTICHELKHILDWPHQSSYRNLTQQEIERVCDHFAGCLLMSKVSIYRLWGDGLRTPEALAAVCRVSLAAMKVRLRILRLPINNGSSGSYFCRTNYREHIYKPPTLKQMGVAA</sequence>
<evidence type="ECO:0000313" key="3">
    <source>
        <dbReference type="Proteomes" id="UP000540698"/>
    </source>
</evidence>
<dbReference type="Proteomes" id="UP000540698">
    <property type="component" value="Unassembled WGS sequence"/>
</dbReference>
<dbReference type="PANTHER" id="PTHR43236">
    <property type="entry name" value="ANTITOXIN HIGA1"/>
    <property type="match status" value="1"/>
</dbReference>
<proteinExistence type="predicted"/>
<dbReference type="Pfam" id="PF06114">
    <property type="entry name" value="Peptidase_M78"/>
    <property type="match status" value="1"/>
</dbReference>
<evidence type="ECO:0000313" key="2">
    <source>
        <dbReference type="EMBL" id="NKY25545.1"/>
    </source>
</evidence>
<feature type="domain" description="IrrE N-terminal-like" evidence="1">
    <location>
        <begin position="72"/>
        <end position="175"/>
    </location>
</feature>
<accession>A0A7X6L0D9</accession>
<dbReference type="AlphaFoldDB" id="A0A7X6L0D9"/>
<reference evidence="2 3" key="1">
    <citation type="submission" date="2020-04" db="EMBL/GenBank/DDBJ databases">
        <title>MicrobeNet Type strains.</title>
        <authorList>
            <person name="Nicholson A.C."/>
        </authorList>
    </citation>
    <scope>NUCLEOTIDE SEQUENCE [LARGE SCALE GENOMIC DNA]</scope>
    <source>
        <strain evidence="2 3">DSM 44956</strain>
    </source>
</reference>
<comment type="caution">
    <text evidence="2">The sequence shown here is derived from an EMBL/GenBank/DDBJ whole genome shotgun (WGS) entry which is preliminary data.</text>
</comment>
<organism evidence="2 3">
    <name type="scientific">Nocardia gamkensis</name>
    <dbReference type="NCBI Taxonomy" id="352869"/>
    <lineage>
        <taxon>Bacteria</taxon>
        <taxon>Bacillati</taxon>
        <taxon>Actinomycetota</taxon>
        <taxon>Actinomycetes</taxon>
        <taxon>Mycobacteriales</taxon>
        <taxon>Nocardiaceae</taxon>
        <taxon>Nocardia</taxon>
    </lineage>
</organism>
<dbReference type="InterPro" id="IPR052345">
    <property type="entry name" value="Rad_response_metalloprotease"/>
</dbReference>
<dbReference type="RefSeq" id="WP_084499253.1">
    <property type="nucleotide sequence ID" value="NZ_JAAXOS010000002.1"/>
</dbReference>
<dbReference type="EMBL" id="JAAXOS010000002">
    <property type="protein sequence ID" value="NKY25545.1"/>
    <property type="molecule type" value="Genomic_DNA"/>
</dbReference>
<gene>
    <name evidence="2" type="ORF">HGB38_04750</name>
</gene>
<evidence type="ECO:0000259" key="1">
    <source>
        <dbReference type="Pfam" id="PF06114"/>
    </source>
</evidence>
<dbReference type="Gene3D" id="1.10.10.2910">
    <property type="match status" value="1"/>
</dbReference>
<keyword evidence="3" id="KW-1185">Reference proteome</keyword>
<dbReference type="InterPro" id="IPR010359">
    <property type="entry name" value="IrrE_HExxH"/>
</dbReference>